<reference evidence="1 2" key="1">
    <citation type="journal article" date="2016" name="Nat. Commun.">
        <title>Thousands of microbial genomes shed light on interconnected biogeochemical processes in an aquifer system.</title>
        <authorList>
            <person name="Anantharaman K."/>
            <person name="Brown C.T."/>
            <person name="Hug L.A."/>
            <person name="Sharon I."/>
            <person name="Castelle C.J."/>
            <person name="Probst A.J."/>
            <person name="Thomas B.C."/>
            <person name="Singh A."/>
            <person name="Wilkins M.J."/>
            <person name="Karaoz U."/>
            <person name="Brodie E.L."/>
            <person name="Williams K.H."/>
            <person name="Hubbard S.S."/>
            <person name="Banfield J.F."/>
        </authorList>
    </citation>
    <scope>NUCLEOTIDE SEQUENCE [LARGE SCALE GENOMIC DNA]</scope>
</reference>
<evidence type="ECO:0000313" key="1">
    <source>
        <dbReference type="EMBL" id="OGG37476.1"/>
    </source>
</evidence>
<evidence type="ECO:0000313" key="2">
    <source>
        <dbReference type="Proteomes" id="UP000176273"/>
    </source>
</evidence>
<organism evidence="1 2">
    <name type="scientific">Candidatus Jorgensenbacteria bacterium GWA1_54_12</name>
    <dbReference type="NCBI Taxonomy" id="1798468"/>
    <lineage>
        <taxon>Bacteria</taxon>
        <taxon>Candidatus Joergenseniibacteriota</taxon>
    </lineage>
</organism>
<sequence length="182" mass="19726">MIVTRHGEGYFKLQSGKTTILIDPTDNRSMKGAAVALFTEEGGGNAGGESDGAFVIRHAGEYGVSGIHIEGWQTDPADARAFFTVTCDGVTFGVFGDMRREPGAELLEHVQNIDVALAPSRRETIHDVAHFLRQIEPSIVIPTHGDEGVLIKEFGGEAKKEEKLVFKKSDLEEGAMKVVCLK</sequence>
<dbReference type="Gene3D" id="3.60.15.10">
    <property type="entry name" value="Ribonuclease Z/Hydroxyacylglutathione hydrolase-like"/>
    <property type="match status" value="1"/>
</dbReference>
<evidence type="ECO:0008006" key="3">
    <source>
        <dbReference type="Google" id="ProtNLM"/>
    </source>
</evidence>
<dbReference type="InterPro" id="IPR036866">
    <property type="entry name" value="RibonucZ/Hydroxyglut_hydro"/>
</dbReference>
<dbReference type="SUPFAM" id="SSF56281">
    <property type="entry name" value="Metallo-hydrolase/oxidoreductase"/>
    <property type="match status" value="1"/>
</dbReference>
<dbReference type="Pfam" id="PF13483">
    <property type="entry name" value="Lactamase_B_3"/>
    <property type="match status" value="1"/>
</dbReference>
<proteinExistence type="predicted"/>
<dbReference type="Proteomes" id="UP000176273">
    <property type="component" value="Unassembled WGS sequence"/>
</dbReference>
<name>A0A1F6BKL3_9BACT</name>
<protein>
    <recommendedName>
        <fullName evidence="3">Zn-dependent hydrolase</fullName>
    </recommendedName>
</protein>
<dbReference type="EMBL" id="MFKH01000010">
    <property type="protein sequence ID" value="OGG37476.1"/>
    <property type="molecule type" value="Genomic_DNA"/>
</dbReference>
<dbReference type="STRING" id="1798468.A2110_02660"/>
<gene>
    <name evidence="1" type="ORF">A2110_02660</name>
</gene>
<dbReference type="AlphaFoldDB" id="A0A1F6BKL3"/>
<accession>A0A1F6BKL3</accession>
<comment type="caution">
    <text evidence="1">The sequence shown here is derived from an EMBL/GenBank/DDBJ whole genome shotgun (WGS) entry which is preliminary data.</text>
</comment>